<evidence type="ECO:0000256" key="1">
    <source>
        <dbReference type="ARBA" id="ARBA00007689"/>
    </source>
</evidence>
<sequence>MYIVTMVHPDGPDWNQHVAPHVEYLLELIDQGKLVASGPLKGTSLRSGFLIFKASCRSEVEELVSRDPFAIEGLICELSIEEWDPLFGAFSEYSSKSLPPELDQIRKRHGL</sequence>
<dbReference type="AlphaFoldDB" id="A0A5B8CFW3"/>
<dbReference type="InterPro" id="IPR011008">
    <property type="entry name" value="Dimeric_a/b-barrel"/>
</dbReference>
<evidence type="ECO:0000259" key="2">
    <source>
        <dbReference type="Pfam" id="PF03795"/>
    </source>
</evidence>
<evidence type="ECO:0000313" key="3">
    <source>
        <dbReference type="EMBL" id="QDC38253.1"/>
    </source>
</evidence>
<reference evidence="3 4" key="1">
    <citation type="submission" date="2019-06" db="EMBL/GenBank/DDBJ databases">
        <title>Genome organization and adaptive potential of archetypical organophosphate degarding Sphingobium fuliginis ATCC 27551.</title>
        <authorList>
            <person name="Sarwar A."/>
            <person name="Parthasarathy S."/>
            <person name="Singh C."/>
            <person name="Siddavattam D."/>
        </authorList>
    </citation>
    <scope>NUCLEOTIDE SEQUENCE [LARGE SCALE GENOMIC DNA]</scope>
    <source>
        <strain evidence="3 4">ATCC 27551</strain>
    </source>
</reference>
<dbReference type="SUPFAM" id="SSF54909">
    <property type="entry name" value="Dimeric alpha+beta barrel"/>
    <property type="match status" value="1"/>
</dbReference>
<dbReference type="KEGG" id="sufl:FIL70_14495"/>
<dbReference type="EMBL" id="CP041016">
    <property type="protein sequence ID" value="QDC38253.1"/>
    <property type="molecule type" value="Genomic_DNA"/>
</dbReference>
<dbReference type="PANTHER" id="PTHR37828">
    <property type="entry name" value="GSR2449 PROTEIN"/>
    <property type="match status" value="1"/>
</dbReference>
<accession>A0A5B8CFW3</accession>
<proteinExistence type="inferred from homology"/>
<organism evidence="3 4">
    <name type="scientific">Sphingobium fuliginis ATCC 27551</name>
    <dbReference type="NCBI Taxonomy" id="1208342"/>
    <lineage>
        <taxon>Bacteria</taxon>
        <taxon>Pseudomonadati</taxon>
        <taxon>Pseudomonadota</taxon>
        <taxon>Alphaproteobacteria</taxon>
        <taxon>Sphingomonadales</taxon>
        <taxon>Sphingomonadaceae</taxon>
        <taxon>Sphingobium</taxon>
    </lineage>
</organism>
<dbReference type="Pfam" id="PF03795">
    <property type="entry name" value="YCII"/>
    <property type="match status" value="1"/>
</dbReference>
<name>A0A5B8CFW3_SPHSA</name>
<dbReference type="PANTHER" id="PTHR37828:SF1">
    <property type="entry name" value="YCII-RELATED DOMAIN-CONTAINING PROTEIN"/>
    <property type="match status" value="1"/>
</dbReference>
<dbReference type="InterPro" id="IPR005545">
    <property type="entry name" value="YCII"/>
</dbReference>
<dbReference type="Gene3D" id="3.30.70.1060">
    <property type="entry name" value="Dimeric alpha+beta barrel"/>
    <property type="match status" value="1"/>
</dbReference>
<comment type="similarity">
    <text evidence="1">Belongs to the YciI family.</text>
</comment>
<feature type="domain" description="YCII-related" evidence="2">
    <location>
        <begin position="15"/>
        <end position="83"/>
    </location>
</feature>
<evidence type="ECO:0000313" key="4">
    <source>
        <dbReference type="Proteomes" id="UP000311469"/>
    </source>
</evidence>
<gene>
    <name evidence="3" type="ORF">FIL70_14495</name>
</gene>
<dbReference type="Proteomes" id="UP000311469">
    <property type="component" value="Chromosome cSF1"/>
</dbReference>
<protein>
    <recommendedName>
        <fullName evidence="2">YCII-related domain-containing protein</fullName>
    </recommendedName>
</protein>
<dbReference type="RefSeq" id="WP_140042611.1">
    <property type="nucleotide sequence ID" value="NZ_CP041016.1"/>
</dbReference>